<dbReference type="EMBL" id="BAAAFA010000008">
    <property type="protein sequence ID" value="GAA0820211.1"/>
    <property type="molecule type" value="Genomic_DNA"/>
</dbReference>
<keyword evidence="2" id="KW-0444">Lipid biosynthesis</keyword>
<dbReference type="PANTHER" id="PTHR37323">
    <property type="entry name" value="GCN5-RELATED N-ACETYLTRANSFERASE"/>
    <property type="match status" value="1"/>
</dbReference>
<evidence type="ECO:0000256" key="3">
    <source>
        <dbReference type="ARBA" id="ARBA00022679"/>
    </source>
</evidence>
<reference evidence="12 13" key="1">
    <citation type="journal article" date="2019" name="Int. J. Syst. Evol. Microbiol.">
        <title>The Global Catalogue of Microorganisms (GCM) 10K type strain sequencing project: providing services to taxonomists for standard genome sequencing and annotation.</title>
        <authorList>
            <consortium name="The Broad Institute Genomics Platform"/>
            <consortium name="The Broad Institute Genome Sequencing Center for Infectious Disease"/>
            <person name="Wu L."/>
            <person name="Ma J."/>
        </authorList>
    </citation>
    <scope>NUCLEOTIDE SEQUENCE [LARGE SCALE GENOMIC DNA]</scope>
    <source>
        <strain evidence="12 13">JCM 15608</strain>
    </source>
</reference>
<dbReference type="Pfam" id="PF13444">
    <property type="entry name" value="Acetyltransf_5"/>
    <property type="match status" value="1"/>
</dbReference>
<evidence type="ECO:0000313" key="13">
    <source>
        <dbReference type="Proteomes" id="UP001500021"/>
    </source>
</evidence>
<dbReference type="GO" id="GO:0016746">
    <property type="term" value="F:acyltransferase activity"/>
    <property type="evidence" value="ECO:0007669"/>
    <property type="project" value="UniProtKB-KW"/>
</dbReference>
<keyword evidence="13" id="KW-1185">Reference proteome</keyword>
<dbReference type="InterPro" id="IPR045746">
    <property type="entry name" value="ACT14924-like_Acyltransf_dom"/>
</dbReference>
<dbReference type="InterPro" id="IPR052351">
    <property type="entry name" value="Ornithine_N-alpha-AT"/>
</dbReference>
<comment type="function">
    <text evidence="9">Catalyzes the first step in the biosynthesis of ornithine lipids, which are phosphorus-free membrane lipids. Catalyzes the 3-hydroxyacyl-acyl carrier protein-dependent acylation of ornithine to form lyso-ornithine lipid (LOL).</text>
</comment>
<evidence type="ECO:0000256" key="4">
    <source>
        <dbReference type="ARBA" id="ARBA00023098"/>
    </source>
</evidence>
<evidence type="ECO:0000256" key="2">
    <source>
        <dbReference type="ARBA" id="ARBA00022516"/>
    </source>
</evidence>
<evidence type="ECO:0000256" key="1">
    <source>
        <dbReference type="ARBA" id="ARBA00005189"/>
    </source>
</evidence>
<dbReference type="RefSeq" id="WP_343817889.1">
    <property type="nucleotide sequence ID" value="NZ_BAAAFA010000008.1"/>
</dbReference>
<dbReference type="SUPFAM" id="SSF69593">
    <property type="entry name" value="Glycerol-3-phosphate (1)-acyltransferase"/>
    <property type="match status" value="1"/>
</dbReference>
<sequence length="571" mass="64978">MFNVDQVVTQKLPKMNHQSLVSKSVKTILRYLLHEQALVEIERKYPHAKGVDFAETILDHFDFGYCISDKDREKIPANGRVVIIANHPIGTLDGAALIKMVSEIRSDFKVIANDLLMNVKPLRNILLPVNNMAGNTAKQNLDAIYQHLNNEGAVIIFPAGEVSRISPAGIRDGSWHKGFLHFASATNSPILPVYIDARNSALFYAVSSIYKPLSTLFLIKEMFKQAHKRMNIKIGNVIPFEHYDALKIPLASKAKLFKKHLYNIGYNKAEILKTEKAIAHPENRAELRMAINECEQLGKTADGKTILLYRHESSSPIMREIGRLREVSFRLVGEGSGQRRDIDCYDQHYLHLILWDDDDLEIAGAYRFGESQKLIDDPESYGLYTKTLFDYQPHMNAIFAQGLELGRSFVQPKYWGKRSLDYLWVGIGAFVARNPQYRFLFGPVSISNTLPNTAKNLLIHYYQHYFKSEQQLAKAKIPFQLSEVAQEQWLSSFDGNDKEKDFITMKHLLANLGVSVPTLYKQYSALCEDGGVSFSAFNIDPDFNDCVDGLVVVDLDKLLRKKRARYIESHQ</sequence>
<comment type="caution">
    <text evidence="12">The sequence shown here is derived from an EMBL/GenBank/DDBJ whole genome shotgun (WGS) entry which is preliminary data.</text>
</comment>
<evidence type="ECO:0000313" key="12">
    <source>
        <dbReference type="EMBL" id="GAA0820211.1"/>
    </source>
</evidence>
<dbReference type="EC" id="2.3.2.30" evidence="7"/>
<dbReference type="CDD" id="cd07986">
    <property type="entry name" value="LPLAT_ACT14924-like"/>
    <property type="match status" value="1"/>
</dbReference>
<comment type="catalytic activity">
    <reaction evidence="10">
        <text>a (3R)-hydroxyacyl-[ACP] + L-ornithine = a lyso-ornithine lipid + holo-[ACP] + H(+)</text>
        <dbReference type="Rhea" id="RHEA:20633"/>
        <dbReference type="Rhea" id="RHEA-COMP:9685"/>
        <dbReference type="Rhea" id="RHEA-COMP:9945"/>
        <dbReference type="ChEBI" id="CHEBI:15378"/>
        <dbReference type="ChEBI" id="CHEBI:46911"/>
        <dbReference type="ChEBI" id="CHEBI:64479"/>
        <dbReference type="ChEBI" id="CHEBI:78827"/>
        <dbReference type="ChEBI" id="CHEBI:138482"/>
        <dbReference type="EC" id="2.3.2.30"/>
    </reaction>
    <physiologicalReaction direction="left-to-right" evidence="10">
        <dbReference type="Rhea" id="RHEA:20634"/>
    </physiologicalReaction>
</comment>
<comment type="pathway">
    <text evidence="1">Lipid metabolism.</text>
</comment>
<keyword evidence="5 12" id="KW-0012">Acyltransferase</keyword>
<dbReference type="Pfam" id="PF19576">
    <property type="entry name" value="Acyltransf_2"/>
    <property type="match status" value="1"/>
</dbReference>
<gene>
    <name evidence="12" type="ORF">GCM10009111_25350</name>
</gene>
<dbReference type="SUPFAM" id="SSF55729">
    <property type="entry name" value="Acyl-CoA N-acyltransferases (Nat)"/>
    <property type="match status" value="1"/>
</dbReference>
<evidence type="ECO:0000256" key="7">
    <source>
        <dbReference type="ARBA" id="ARBA00039058"/>
    </source>
</evidence>
<evidence type="ECO:0000259" key="11">
    <source>
        <dbReference type="SMART" id="SM00563"/>
    </source>
</evidence>
<comment type="similarity">
    <text evidence="6">Belongs to the acetyltransferase family. OlsB subfamily.</text>
</comment>
<keyword evidence="4" id="KW-0443">Lipid metabolism</keyword>
<proteinExistence type="inferred from homology"/>
<accession>A0ABN1L9G0</accession>
<evidence type="ECO:0000256" key="9">
    <source>
        <dbReference type="ARBA" id="ARBA00045724"/>
    </source>
</evidence>
<evidence type="ECO:0000256" key="10">
    <source>
        <dbReference type="ARBA" id="ARBA00047785"/>
    </source>
</evidence>
<feature type="domain" description="Phospholipid/glycerol acyltransferase" evidence="11">
    <location>
        <begin position="81"/>
        <end position="198"/>
    </location>
</feature>
<dbReference type="SMART" id="SM00563">
    <property type="entry name" value="PlsC"/>
    <property type="match status" value="1"/>
</dbReference>
<dbReference type="InterPro" id="IPR016181">
    <property type="entry name" value="Acyl_CoA_acyltransferase"/>
</dbReference>
<protein>
    <recommendedName>
        <fullName evidence="8">L-ornithine N(alpha)-acyltransferase</fullName>
        <ecNumber evidence="7">2.3.2.30</ecNumber>
    </recommendedName>
</protein>
<keyword evidence="3" id="KW-0808">Transferase</keyword>
<organism evidence="12 13">
    <name type="scientific">Colwellia asteriadis</name>
    <dbReference type="NCBI Taxonomy" id="517723"/>
    <lineage>
        <taxon>Bacteria</taxon>
        <taxon>Pseudomonadati</taxon>
        <taxon>Pseudomonadota</taxon>
        <taxon>Gammaproteobacteria</taxon>
        <taxon>Alteromonadales</taxon>
        <taxon>Colwelliaceae</taxon>
        <taxon>Colwellia</taxon>
    </lineage>
</organism>
<dbReference type="InterPro" id="IPR002123">
    <property type="entry name" value="Plipid/glycerol_acylTrfase"/>
</dbReference>
<dbReference type="PANTHER" id="PTHR37323:SF1">
    <property type="entry name" value="L-ORNITHINE N(ALPHA)-ACYLTRANSFERASE"/>
    <property type="match status" value="1"/>
</dbReference>
<evidence type="ECO:0000256" key="6">
    <source>
        <dbReference type="ARBA" id="ARBA00038095"/>
    </source>
</evidence>
<name>A0ABN1L9G0_9GAMM</name>
<evidence type="ECO:0000256" key="5">
    <source>
        <dbReference type="ARBA" id="ARBA00023315"/>
    </source>
</evidence>
<dbReference type="Proteomes" id="UP001500021">
    <property type="component" value="Unassembled WGS sequence"/>
</dbReference>
<evidence type="ECO:0000256" key="8">
    <source>
        <dbReference type="ARBA" id="ARBA00039866"/>
    </source>
</evidence>